<dbReference type="EMBL" id="FNVB01000008">
    <property type="protein sequence ID" value="SEG91203.1"/>
    <property type="molecule type" value="Genomic_DNA"/>
</dbReference>
<protein>
    <recommendedName>
        <fullName evidence="5">DUF2334 domain-containing protein</fullName>
    </recommendedName>
</protein>
<dbReference type="SMR" id="A0A1H6E207"/>
<name>A0A1H6E207_9PSEU</name>
<proteinExistence type="predicted"/>
<organism evidence="1 4">
    <name type="scientific">Saccharopolyspora kobensis</name>
    <dbReference type="NCBI Taxonomy" id="146035"/>
    <lineage>
        <taxon>Bacteria</taxon>
        <taxon>Bacillati</taxon>
        <taxon>Actinomycetota</taxon>
        <taxon>Actinomycetes</taxon>
        <taxon>Pseudonocardiales</taxon>
        <taxon>Pseudonocardiaceae</taxon>
        <taxon>Saccharopolyspora</taxon>
    </lineage>
</organism>
<evidence type="ECO:0000313" key="3">
    <source>
        <dbReference type="Proteomes" id="UP000199690"/>
    </source>
</evidence>
<evidence type="ECO:0000313" key="1">
    <source>
        <dbReference type="EMBL" id="SEG91203.1"/>
    </source>
</evidence>
<reference evidence="1" key="1">
    <citation type="submission" date="2016-10" db="EMBL/GenBank/DDBJ databases">
        <authorList>
            <person name="de Groot N.N."/>
        </authorList>
    </citation>
    <scope>NUCLEOTIDE SEQUENCE [LARGE SCALE GENOMIC DNA]</scope>
    <source>
        <strain evidence="1">ATCC 20501</strain>
    </source>
</reference>
<dbReference type="RefSeq" id="WP_093159169.1">
    <property type="nucleotide sequence ID" value="NZ_FNVB01000008.1"/>
</dbReference>
<dbReference type="Proteomes" id="UP000199690">
    <property type="component" value="Unassembled WGS sequence"/>
</dbReference>
<dbReference type="Proteomes" id="UP000236729">
    <property type="component" value="Unassembled WGS sequence"/>
</dbReference>
<accession>A0A1I2GB94</accession>
<dbReference type="AlphaFoldDB" id="A0A1H6E207"/>
<evidence type="ECO:0000313" key="4">
    <source>
        <dbReference type="Proteomes" id="UP000236729"/>
    </source>
</evidence>
<keyword evidence="3" id="KW-1185">Reference proteome</keyword>
<evidence type="ECO:0008006" key="5">
    <source>
        <dbReference type="Google" id="ProtNLM"/>
    </source>
</evidence>
<evidence type="ECO:0000313" key="2">
    <source>
        <dbReference type="EMBL" id="SFF14250.1"/>
    </source>
</evidence>
<accession>A0A1H6E207</accession>
<reference evidence="3 4" key="2">
    <citation type="submission" date="2016-10" db="EMBL/GenBank/DDBJ databases">
        <authorList>
            <person name="Varghese N."/>
            <person name="Submissions S."/>
        </authorList>
    </citation>
    <scope>NUCLEOTIDE SEQUENCE [LARGE SCALE GENOMIC DNA]</scope>
    <source>
        <strain evidence="4">ATCC 20501</strain>
        <strain evidence="2 3">CGMCC 4.3529</strain>
    </source>
</reference>
<dbReference type="EMBL" id="FOME01000020">
    <property type="protein sequence ID" value="SFF14250.1"/>
    <property type="molecule type" value="Genomic_DNA"/>
</dbReference>
<sequence>MSPPLVVSLSGLDVQVLDRCVEFGADLDRRAVPLSLLIPPRPAPPSAVLDWIAGRVAGRDVVSLHGFARTAPGLRARLAPAAGLPAHEAGLHLVAAAAVLERLGLRTKTFIPTRWFGSPGTITALRRRGFSVCADAMAVRELATGRVHRGRIRMIGPGERAEPWWCRALVLGAGRAARLGRPVRLAVDSAVLRKPAARQAVLDAIDLALHHGARPVTYASFGAPGGL</sequence>
<gene>
    <name evidence="1" type="ORF">SAMN02982929_05410</name>
    <name evidence="2" type="ORF">SAMN05216506_12046</name>
</gene>